<evidence type="ECO:0000313" key="1">
    <source>
        <dbReference type="EMBL" id="OAA93153.1"/>
    </source>
</evidence>
<reference evidence="2 4" key="2">
    <citation type="journal article" date="2016" name="Front. Microbiol.">
        <title>Industrial Acetogenic Biocatalysts: A Comparative Metabolic and Genomic Analysis.</title>
        <authorList>
            <person name="Bengelsdorf F."/>
            <person name="Poehlein A."/>
            <person name="Sonja S."/>
            <person name="Erz C."/>
            <person name="Hummel T."/>
            <person name="Hoffmeister S."/>
            <person name="Daniel R."/>
            <person name="Durre P."/>
        </authorList>
    </citation>
    <scope>NUCLEOTIDE SEQUENCE [LARGE SCALE GENOMIC DNA]</scope>
    <source>
        <strain evidence="2 4">PTA-10522</strain>
    </source>
</reference>
<evidence type="ECO:0000313" key="3">
    <source>
        <dbReference type="Proteomes" id="UP000077384"/>
    </source>
</evidence>
<dbReference type="Proteomes" id="UP000093694">
    <property type="component" value="Unassembled WGS sequence"/>
</dbReference>
<dbReference type="RefSeq" id="WP_013240848.1">
    <property type="nucleotide sequence ID" value="NZ_LITQ01000015.1"/>
</dbReference>
<sequence>MKIYVTKNLSYISYELQKRGYIIVTDDSDTKYNVIICKLKDDGLANLNIKNKDILIIDLGKKNIEEIEYILRDRVF</sequence>
<accession>A0A166T481</accession>
<evidence type="ECO:0000313" key="4">
    <source>
        <dbReference type="Proteomes" id="UP000093694"/>
    </source>
</evidence>
<dbReference type="Proteomes" id="UP000077384">
    <property type="component" value="Unassembled WGS sequence"/>
</dbReference>
<protein>
    <submittedName>
        <fullName evidence="1">Uncharacterized protein</fullName>
    </submittedName>
</protein>
<dbReference type="PATRIC" id="fig|1705578.3.peg.858"/>
<keyword evidence="4" id="KW-1185">Reference proteome</keyword>
<gene>
    <name evidence="2" type="ORF">CLCOS_38800</name>
    <name evidence="1" type="ORF">WX73_00480</name>
</gene>
<dbReference type="EMBL" id="LROR01000088">
    <property type="protein sequence ID" value="OBR90897.1"/>
    <property type="molecule type" value="Genomic_DNA"/>
</dbReference>
<comment type="caution">
    <text evidence="1">The sequence shown here is derived from an EMBL/GenBank/DDBJ whole genome shotgun (WGS) entry which is preliminary data.</text>
</comment>
<reference evidence="1 3" key="1">
    <citation type="journal article" date="2015" name="Biotechnol. Bioeng.">
        <title>Genome sequence and phenotypic characterization of Caulobacter segnis.</title>
        <authorList>
            <person name="Patel S."/>
            <person name="Fletcher B."/>
            <person name="Scott D.C."/>
            <person name="Ely B."/>
        </authorList>
    </citation>
    <scope>NUCLEOTIDE SEQUENCE [LARGE SCALE GENOMIC DNA]</scope>
    <source>
        <strain evidence="1 3">PS02</strain>
    </source>
</reference>
<proteinExistence type="predicted"/>
<organism evidence="1 3">
    <name type="scientific">Clostridium coskatii</name>
    <dbReference type="NCBI Taxonomy" id="1705578"/>
    <lineage>
        <taxon>Bacteria</taxon>
        <taxon>Bacillati</taxon>
        <taxon>Bacillota</taxon>
        <taxon>Clostridia</taxon>
        <taxon>Eubacteriales</taxon>
        <taxon>Clostridiaceae</taxon>
        <taxon>Clostridium</taxon>
    </lineage>
</organism>
<dbReference type="EMBL" id="LITQ01000015">
    <property type="protein sequence ID" value="OAA93153.1"/>
    <property type="molecule type" value="Genomic_DNA"/>
</dbReference>
<dbReference type="InterPro" id="IPR005370">
    <property type="entry name" value="UPF0180"/>
</dbReference>
<dbReference type="AlphaFoldDB" id="A0A166T481"/>
<evidence type="ECO:0000313" key="2">
    <source>
        <dbReference type="EMBL" id="OBR90897.1"/>
    </source>
</evidence>
<name>A0A166T481_9CLOT</name>
<dbReference type="Pfam" id="PF03698">
    <property type="entry name" value="UPF0180"/>
    <property type="match status" value="1"/>
</dbReference>